<dbReference type="InterPro" id="IPR027417">
    <property type="entry name" value="P-loop_NTPase"/>
</dbReference>
<dbReference type="InterPro" id="IPR001806">
    <property type="entry name" value="Small_GTPase"/>
</dbReference>
<dbReference type="SUPFAM" id="SSF52540">
    <property type="entry name" value="P-loop containing nucleoside triphosphate hydrolases"/>
    <property type="match status" value="1"/>
</dbReference>
<dbReference type="Pfam" id="PF00071">
    <property type="entry name" value="Ras"/>
    <property type="match status" value="1"/>
</dbReference>
<dbReference type="STRING" id="1890364.A0A2P6NNQ0"/>
<keyword evidence="3" id="KW-0132">Cell division</keyword>
<dbReference type="PANTHER" id="PTHR24072">
    <property type="entry name" value="RHO FAMILY GTPASE"/>
    <property type="match status" value="1"/>
</dbReference>
<keyword evidence="2" id="KW-0342">GTP-binding</keyword>
<organism evidence="3 4">
    <name type="scientific">Planoprotostelium fungivorum</name>
    <dbReference type="NCBI Taxonomy" id="1890364"/>
    <lineage>
        <taxon>Eukaryota</taxon>
        <taxon>Amoebozoa</taxon>
        <taxon>Evosea</taxon>
        <taxon>Variosea</taxon>
        <taxon>Cavosteliida</taxon>
        <taxon>Cavosteliaceae</taxon>
        <taxon>Planoprotostelium</taxon>
    </lineage>
</organism>
<dbReference type="GO" id="GO:0003924">
    <property type="term" value="F:GTPase activity"/>
    <property type="evidence" value="ECO:0007669"/>
    <property type="project" value="InterPro"/>
</dbReference>
<dbReference type="Proteomes" id="UP000241769">
    <property type="component" value="Unassembled WGS sequence"/>
</dbReference>
<dbReference type="PRINTS" id="PR00449">
    <property type="entry name" value="RASTRNSFRMNG"/>
</dbReference>
<dbReference type="OrthoDB" id="8830751at2759"/>
<evidence type="ECO:0000256" key="1">
    <source>
        <dbReference type="ARBA" id="ARBA00022741"/>
    </source>
</evidence>
<evidence type="ECO:0000313" key="4">
    <source>
        <dbReference type="Proteomes" id="UP000241769"/>
    </source>
</evidence>
<dbReference type="SMART" id="SM00174">
    <property type="entry name" value="RHO"/>
    <property type="match status" value="1"/>
</dbReference>
<protein>
    <submittedName>
        <fullName evidence="3">Cell division control protein 42</fullName>
    </submittedName>
</protein>
<reference evidence="3 4" key="1">
    <citation type="journal article" date="2018" name="Genome Biol. Evol.">
        <title>Multiple Roots of Fruiting Body Formation in Amoebozoa.</title>
        <authorList>
            <person name="Hillmann F."/>
            <person name="Forbes G."/>
            <person name="Novohradska S."/>
            <person name="Ferling I."/>
            <person name="Riege K."/>
            <person name="Groth M."/>
            <person name="Westermann M."/>
            <person name="Marz M."/>
            <person name="Spaller T."/>
            <person name="Winckler T."/>
            <person name="Schaap P."/>
            <person name="Glockner G."/>
        </authorList>
    </citation>
    <scope>NUCLEOTIDE SEQUENCE [LARGE SCALE GENOMIC DNA]</scope>
    <source>
        <strain evidence="3 4">Jena</strain>
    </source>
</reference>
<proteinExistence type="predicted"/>
<gene>
    <name evidence="3" type="ORF">PROFUN_06376</name>
</gene>
<dbReference type="Gene3D" id="3.40.50.300">
    <property type="entry name" value="P-loop containing nucleotide triphosphate hydrolases"/>
    <property type="match status" value="1"/>
</dbReference>
<evidence type="ECO:0000256" key="2">
    <source>
        <dbReference type="ARBA" id="ARBA00023134"/>
    </source>
</evidence>
<comment type="caution">
    <text evidence="3">The sequence shown here is derived from an EMBL/GenBank/DDBJ whole genome shotgun (WGS) entry which is preliminary data.</text>
</comment>
<dbReference type="GO" id="GO:0051301">
    <property type="term" value="P:cell division"/>
    <property type="evidence" value="ECO:0007669"/>
    <property type="project" value="UniProtKB-KW"/>
</dbReference>
<keyword evidence="1" id="KW-0547">Nucleotide-binding</keyword>
<dbReference type="InterPro" id="IPR003578">
    <property type="entry name" value="Small_GTPase_Rho"/>
</dbReference>
<accession>A0A2P6NNQ0</accession>
<dbReference type="GO" id="GO:0005525">
    <property type="term" value="F:GTP binding"/>
    <property type="evidence" value="ECO:0007669"/>
    <property type="project" value="UniProtKB-KW"/>
</dbReference>
<keyword evidence="3" id="KW-0131">Cell cycle</keyword>
<dbReference type="EMBL" id="MDYQ01000042">
    <property type="protein sequence ID" value="PRP85587.1"/>
    <property type="molecule type" value="Genomic_DNA"/>
</dbReference>
<name>A0A2P6NNQ0_9EUKA</name>
<dbReference type="GO" id="GO:0007264">
    <property type="term" value="P:small GTPase-mediated signal transduction"/>
    <property type="evidence" value="ECO:0007669"/>
    <property type="project" value="InterPro"/>
</dbReference>
<dbReference type="InParanoid" id="A0A2P6NNQ0"/>
<dbReference type="AlphaFoldDB" id="A0A2P6NNQ0"/>
<keyword evidence="4" id="KW-1185">Reference proteome</keyword>
<sequence>MDPSDNPDAKIAIVGDAQCGKSTLVVSYSSNEIHYGKKIQSRYDPISVRVDVDEHTHCILSLCDVPVDRWDSLRSIGDHWVPEIQSKSTGIPFIVAGLKSDLRHPGSPSTRECREEAKRVGALGYAECNAFDLDTMSRLFETVAKYLVLGIQEQDSKTCCCTLT</sequence>
<evidence type="ECO:0000313" key="3">
    <source>
        <dbReference type="EMBL" id="PRP85587.1"/>
    </source>
</evidence>